<sequence>MQVMVVRQMVPQLRALALMVLAVFTLAACAGERVWAPDDAVQAARYAHGGRPELTIITVMNYRSKRGDHTALFINADERVLFDPAGSWKLPDVPERNDLHYGITPRVGASFYLSHTRETHYTVVQRIPVSMETALRAKQLATEAGPVPAAHCAVSTIAILRELPGFEDLQSGYYPHRLMEQIAAKPGVITRELHYDAPDINTQVYSVQARL</sequence>
<dbReference type="PROSITE" id="PS51257">
    <property type="entry name" value="PROKAR_LIPOPROTEIN"/>
    <property type="match status" value="1"/>
</dbReference>
<reference evidence="3" key="1">
    <citation type="submission" date="2018-08" db="EMBL/GenBank/DDBJ databases">
        <authorList>
            <person name="Rodrigo-Torres L."/>
            <person name="Arahal R. D."/>
            <person name="Lucena T."/>
        </authorList>
    </citation>
    <scope>NUCLEOTIDE SEQUENCE [LARGE SCALE GENOMIC DNA]</scope>
    <source>
        <strain evidence="3">CECT 7235</strain>
    </source>
</reference>
<evidence type="ECO:0000256" key="1">
    <source>
        <dbReference type="SAM" id="SignalP"/>
    </source>
</evidence>
<evidence type="ECO:0000313" key="2">
    <source>
        <dbReference type="EMBL" id="SUZ30999.1"/>
    </source>
</evidence>
<dbReference type="EMBL" id="UIHC01000005">
    <property type="protein sequence ID" value="SUZ30999.1"/>
    <property type="molecule type" value="Genomic_DNA"/>
</dbReference>
<name>A0A3B0MMV7_9RHOB</name>
<dbReference type="AlphaFoldDB" id="A0A3B0MMV7"/>
<evidence type="ECO:0008006" key="4">
    <source>
        <dbReference type="Google" id="ProtNLM"/>
    </source>
</evidence>
<gene>
    <name evidence="2" type="ORF">ROE7235_00730</name>
</gene>
<feature type="signal peptide" evidence="1">
    <location>
        <begin position="1"/>
        <end position="30"/>
    </location>
</feature>
<dbReference type="OrthoDB" id="7666390at2"/>
<dbReference type="RefSeq" id="WP_147434162.1">
    <property type="nucleotide sequence ID" value="NZ_UIHC01000005.1"/>
</dbReference>
<keyword evidence="3" id="KW-1185">Reference proteome</keyword>
<protein>
    <recommendedName>
        <fullName evidence="4">Lipoprotein</fullName>
    </recommendedName>
</protein>
<keyword evidence="1" id="KW-0732">Signal</keyword>
<organism evidence="2 3">
    <name type="scientific">Roseinatronobacter ekhonensis</name>
    <dbReference type="NCBI Taxonomy" id="254356"/>
    <lineage>
        <taxon>Bacteria</taxon>
        <taxon>Pseudomonadati</taxon>
        <taxon>Pseudomonadota</taxon>
        <taxon>Alphaproteobacteria</taxon>
        <taxon>Rhodobacterales</taxon>
        <taxon>Paracoccaceae</taxon>
        <taxon>Roseinatronobacter</taxon>
    </lineage>
</organism>
<feature type="chain" id="PRO_5017201778" description="Lipoprotein" evidence="1">
    <location>
        <begin position="31"/>
        <end position="211"/>
    </location>
</feature>
<dbReference type="Proteomes" id="UP000272908">
    <property type="component" value="Unassembled WGS sequence"/>
</dbReference>
<accession>A0A3B0MMV7</accession>
<proteinExistence type="predicted"/>
<evidence type="ECO:0000313" key="3">
    <source>
        <dbReference type="Proteomes" id="UP000272908"/>
    </source>
</evidence>